<dbReference type="RefSeq" id="XP_060280865.1">
    <property type="nucleotide sequence ID" value="XM_060431794.1"/>
</dbReference>
<evidence type="ECO:0000313" key="2">
    <source>
        <dbReference type="EMBL" id="KAK1764652.1"/>
    </source>
</evidence>
<accession>A0AAJ0FER5</accession>
<dbReference type="Proteomes" id="UP001244011">
    <property type="component" value="Unassembled WGS sequence"/>
</dbReference>
<evidence type="ECO:0008006" key="4">
    <source>
        <dbReference type="Google" id="ProtNLM"/>
    </source>
</evidence>
<feature type="compositionally biased region" description="Polar residues" evidence="1">
    <location>
        <begin position="13"/>
        <end position="30"/>
    </location>
</feature>
<gene>
    <name evidence="2" type="ORF">QBC33DRAFT_594734</name>
</gene>
<dbReference type="AlphaFoldDB" id="A0AAJ0FER5"/>
<feature type="region of interest" description="Disordered" evidence="1">
    <location>
        <begin position="200"/>
        <end position="268"/>
    </location>
</feature>
<evidence type="ECO:0000313" key="3">
    <source>
        <dbReference type="Proteomes" id="UP001244011"/>
    </source>
</evidence>
<proteinExistence type="predicted"/>
<comment type="caution">
    <text evidence="2">The sequence shown here is derived from an EMBL/GenBank/DDBJ whole genome shotgun (WGS) entry which is preliminary data.</text>
</comment>
<reference evidence="2" key="1">
    <citation type="submission" date="2023-06" db="EMBL/GenBank/DDBJ databases">
        <title>Genome-scale phylogeny and comparative genomics of the fungal order Sordariales.</title>
        <authorList>
            <consortium name="Lawrence Berkeley National Laboratory"/>
            <person name="Hensen N."/>
            <person name="Bonometti L."/>
            <person name="Westerberg I."/>
            <person name="Brannstrom I.O."/>
            <person name="Guillou S."/>
            <person name="Cros-Aarteil S."/>
            <person name="Calhoun S."/>
            <person name="Haridas S."/>
            <person name="Kuo A."/>
            <person name="Mondo S."/>
            <person name="Pangilinan J."/>
            <person name="Riley R."/>
            <person name="Labutti K."/>
            <person name="Andreopoulos B."/>
            <person name="Lipzen A."/>
            <person name="Chen C."/>
            <person name="Yanf M."/>
            <person name="Daum C."/>
            <person name="Ng V."/>
            <person name="Clum A."/>
            <person name="Steindorff A."/>
            <person name="Ohm R."/>
            <person name="Martin F."/>
            <person name="Silar P."/>
            <person name="Natvig D."/>
            <person name="Lalanne C."/>
            <person name="Gautier V."/>
            <person name="Ament-Velasquez S.L."/>
            <person name="Kruys A."/>
            <person name="Hutchinson M.I."/>
            <person name="Powell A.J."/>
            <person name="Barry K."/>
            <person name="Miller A.N."/>
            <person name="Grigoriev I.V."/>
            <person name="Debuchy R."/>
            <person name="Gladieux P."/>
            <person name="Thoren M.H."/>
            <person name="Johannesson H."/>
        </authorList>
    </citation>
    <scope>NUCLEOTIDE SEQUENCE</scope>
    <source>
        <strain evidence="2">8032-3</strain>
    </source>
</reference>
<name>A0AAJ0FER5_9PEZI</name>
<feature type="region of interest" description="Disordered" evidence="1">
    <location>
        <begin position="159"/>
        <end position="187"/>
    </location>
</feature>
<feature type="compositionally biased region" description="Polar residues" evidence="1">
    <location>
        <begin position="202"/>
        <end position="217"/>
    </location>
</feature>
<dbReference type="Gene3D" id="3.30.160.60">
    <property type="entry name" value="Classic Zinc Finger"/>
    <property type="match status" value="1"/>
</dbReference>
<feature type="compositionally biased region" description="Low complexity" evidence="1">
    <location>
        <begin position="248"/>
        <end position="260"/>
    </location>
</feature>
<feature type="compositionally biased region" description="Polar residues" evidence="1">
    <location>
        <begin position="42"/>
        <end position="72"/>
    </location>
</feature>
<keyword evidence="3" id="KW-1185">Reference proteome</keyword>
<dbReference type="EMBL" id="MU839019">
    <property type="protein sequence ID" value="KAK1764652.1"/>
    <property type="molecule type" value="Genomic_DNA"/>
</dbReference>
<feature type="region of interest" description="Disordered" evidence="1">
    <location>
        <begin position="122"/>
        <end position="141"/>
    </location>
</feature>
<feature type="region of interest" description="Disordered" evidence="1">
    <location>
        <begin position="1"/>
        <end position="85"/>
    </location>
</feature>
<protein>
    <recommendedName>
        <fullName evidence="4">C2H2-type domain-containing protein</fullName>
    </recommendedName>
</protein>
<feature type="compositionally biased region" description="Basic residues" evidence="1">
    <location>
        <begin position="232"/>
        <end position="242"/>
    </location>
</feature>
<sequence>MDPTYPDHRLDESFSQAPRSRTNSGVSTTEGLLRSLQLADSPANTSLDPTYSCSRPASLRSRTSPALTSPDPTSAAFRPALTSHTQSTFSLPLDEELDVNWFDNTQSTAQGTPLLRVDPAETYSQLTPSSSPPSNSQSATMSTVALQYDSTFDMAGRSLFSWPGKDREAGPPPSRPRGSDSMFSVLDSSGGLLGHDLGSYASDASLTPPSGSRSATASPPIGTLTAGQREIKRQRDHARHSSKLAARSGRTSSGSSYGHSPPVTMADLTTSGAGLPIYPSASSPIPSQPYLPSFSPPIADAGMYSNPYPQHQYMSVDYSPNYSASTAPSLPSNYGRPTMTDPNLLYSSAASSMGMGSPSASAQHQHQQQEEGAGAGSSHVRVVQGRPKPQCWDHGCNGRQFSTFSNLLRHQREKSGQAAKATCPNCGAEFTRTTARNGHLLHDKCRQKKPGGGES</sequence>
<organism evidence="2 3">
    <name type="scientific">Phialemonium atrogriseum</name>
    <dbReference type="NCBI Taxonomy" id="1093897"/>
    <lineage>
        <taxon>Eukaryota</taxon>
        <taxon>Fungi</taxon>
        <taxon>Dikarya</taxon>
        <taxon>Ascomycota</taxon>
        <taxon>Pezizomycotina</taxon>
        <taxon>Sordariomycetes</taxon>
        <taxon>Sordariomycetidae</taxon>
        <taxon>Cephalothecales</taxon>
        <taxon>Cephalothecaceae</taxon>
        <taxon>Phialemonium</taxon>
    </lineage>
</organism>
<feature type="compositionally biased region" description="Basic and acidic residues" evidence="1">
    <location>
        <begin position="1"/>
        <end position="12"/>
    </location>
</feature>
<feature type="compositionally biased region" description="Low complexity" evidence="1">
    <location>
        <begin position="348"/>
        <end position="378"/>
    </location>
</feature>
<evidence type="ECO:0000256" key="1">
    <source>
        <dbReference type="SAM" id="MobiDB-lite"/>
    </source>
</evidence>
<dbReference type="GeneID" id="85314981"/>
<feature type="region of interest" description="Disordered" evidence="1">
    <location>
        <begin position="348"/>
        <end position="388"/>
    </location>
</feature>